<dbReference type="Pfam" id="PF06224">
    <property type="entry name" value="AlkZ-like"/>
    <property type="match status" value="1"/>
</dbReference>
<dbReference type="AlphaFoldDB" id="C5C6B6"/>
<evidence type="ECO:0000313" key="1">
    <source>
        <dbReference type="EMBL" id="ACQ80322.1"/>
    </source>
</evidence>
<name>C5C6B6_BEUC1</name>
<dbReference type="InterPro" id="IPR009351">
    <property type="entry name" value="AlkZ-like"/>
</dbReference>
<reference evidence="1 2" key="1">
    <citation type="journal article" date="2009" name="Stand. Genomic Sci.">
        <title>Complete genome sequence of Beutenbergia cavernae type strain (HKI 0122).</title>
        <authorList>
            <person name="Land M."/>
            <person name="Pukall R."/>
            <person name="Abt B."/>
            <person name="Goker M."/>
            <person name="Rohde M."/>
            <person name="Glavina Del Rio T."/>
            <person name="Tice H."/>
            <person name="Copeland A."/>
            <person name="Cheng J.F."/>
            <person name="Lucas S."/>
            <person name="Chen F."/>
            <person name="Nolan M."/>
            <person name="Bruce D."/>
            <person name="Goodwin L."/>
            <person name="Pitluck S."/>
            <person name="Ivanova N."/>
            <person name="Mavromatis K."/>
            <person name="Ovchinnikova G."/>
            <person name="Pati A."/>
            <person name="Chen A."/>
            <person name="Palaniappan K."/>
            <person name="Hauser L."/>
            <person name="Chang Y.J."/>
            <person name="Jefferies C.C."/>
            <person name="Saunders E."/>
            <person name="Brettin T."/>
            <person name="Detter J.C."/>
            <person name="Han C."/>
            <person name="Chain P."/>
            <person name="Bristow J."/>
            <person name="Eisen J.A."/>
            <person name="Markowitz V."/>
            <person name="Hugenholtz P."/>
            <person name="Kyrpides N.C."/>
            <person name="Klenk H.P."/>
            <person name="Lapidus A."/>
        </authorList>
    </citation>
    <scope>NUCLEOTIDE SEQUENCE [LARGE SCALE GENOMIC DNA]</scope>
    <source>
        <strain evidence="2">ATCC BAA-8 / DSM 12333 / NBRC 16432</strain>
    </source>
</reference>
<protein>
    <recommendedName>
        <fullName evidence="3">Winged helix DNA-binding domain-containing protein</fullName>
    </recommendedName>
</protein>
<dbReference type="PANTHER" id="PTHR38479">
    <property type="entry name" value="LMO0824 PROTEIN"/>
    <property type="match status" value="1"/>
</dbReference>
<accession>C5C6B6</accession>
<dbReference type="EMBL" id="CP001618">
    <property type="protein sequence ID" value="ACQ80322.1"/>
    <property type="molecule type" value="Genomic_DNA"/>
</dbReference>
<evidence type="ECO:0000313" key="2">
    <source>
        <dbReference type="Proteomes" id="UP000007962"/>
    </source>
</evidence>
<sequence length="379" mass="41448">MSVTARELNRATLERQLLLRRADLDVHAAVRRLVALQAQHPASPYLALWARLADFDPAQLDAAFAARTVVRATLMRVTLQAVDASDYATFHQAMQPTLRAARLGDRRFTAAGIAVDDLDAAVPDLLRHAETPRTAKELEDWLAGRLGPTARPGALWATRSFAPLWRTPGPEPWSFGTKVSYVASGARTLPRDADAARAALREVVRRYLVAFGPASVADVSQFTLVQRSSVRAVLDELGDGVEQLVGPAGSVLFDVPGSPRPAPDTEAPPRLLPMWDNVLLAYADRSRVIPSDYRRLVTRNNGDVLPTLLVDGYVAGVWRPLDGRIEATAFHALPEDVWASLAGEARALLELVADREPGVYGRYGHWWSTVPVGETRLLP</sequence>
<evidence type="ECO:0008006" key="3">
    <source>
        <dbReference type="Google" id="ProtNLM"/>
    </source>
</evidence>
<dbReference type="eggNOG" id="COG3214">
    <property type="taxonomic scope" value="Bacteria"/>
</dbReference>
<dbReference type="KEGG" id="bcv:Bcav_2067"/>
<dbReference type="RefSeq" id="WP_015882562.1">
    <property type="nucleotide sequence ID" value="NC_012669.1"/>
</dbReference>
<keyword evidence="2" id="KW-1185">Reference proteome</keyword>
<dbReference type="Proteomes" id="UP000007962">
    <property type="component" value="Chromosome"/>
</dbReference>
<dbReference type="PANTHER" id="PTHR38479:SF2">
    <property type="entry name" value="WINGED HELIX DNA-BINDING DOMAIN-CONTAINING PROTEIN"/>
    <property type="match status" value="1"/>
</dbReference>
<organism evidence="1 2">
    <name type="scientific">Beutenbergia cavernae (strain ATCC BAA-8 / DSM 12333 / CCUG 43141 / JCM 11478 / NBRC 16432 / NCIMB 13614 / HKI 0122)</name>
    <dbReference type="NCBI Taxonomy" id="471853"/>
    <lineage>
        <taxon>Bacteria</taxon>
        <taxon>Bacillati</taxon>
        <taxon>Actinomycetota</taxon>
        <taxon>Actinomycetes</taxon>
        <taxon>Micrococcales</taxon>
        <taxon>Beutenbergiaceae</taxon>
        <taxon>Beutenbergia</taxon>
    </lineage>
</organism>
<dbReference type="HOGENOM" id="CLU_047003_2_0_11"/>
<dbReference type="OrthoDB" id="9148135at2"/>
<gene>
    <name evidence="1" type="ordered locus">Bcav_2067</name>
</gene>
<dbReference type="STRING" id="471853.Bcav_2067"/>
<proteinExistence type="predicted"/>